<feature type="compositionally biased region" description="Polar residues" evidence="1">
    <location>
        <begin position="160"/>
        <end position="176"/>
    </location>
</feature>
<protein>
    <submittedName>
        <fullName evidence="2">Uncharacterized protein</fullName>
    </submittedName>
</protein>
<gene>
    <name evidence="2" type="ORF">J0S82_015097</name>
</gene>
<sequence length="422" mass="46144">MFFNTSTYPLCCVRSQPVQFFPRPDLDGVLKSFVSDLKSKLPHICGFPVKMTSKPCYSTRELTKPSTQENKVKPPNLTTKRTSRPTSLPSLTQAPSIKPASAQSLPRGWAAKDQQGALSASQPGPSASSTAAQPGSAQSRKKSQATQAPQVHLEGPVPSRGSTRVQDTNSSSQRNAASKFVPVFKKCPSESNRSILESGHQKRKPHIVAEPKLFSLNTSMTQRDKLKLDPTVEKKSNRTTQISAGDSSKPSRSLPEKSTKSYENVTRCPPSAGKLPPGSRQLSDRSGFQLSNKDVGARTNAVDCQVSRKDTLTSRYITQILGQVHESLSVKKQPRIFESDTKEPQLLQQPPVNQTKEADAGGHRAQLSKAAHRSKRKLCPEPSQPSKKPHCSSAHHGPPSTCRSQVKTNFVLIVWQAFKPLK</sequence>
<feature type="compositionally biased region" description="Polar residues" evidence="1">
    <location>
        <begin position="346"/>
        <end position="355"/>
    </location>
</feature>
<feature type="compositionally biased region" description="Polar residues" evidence="1">
    <location>
        <begin position="280"/>
        <end position="292"/>
    </location>
</feature>
<name>A0A8J6DD47_GALPY</name>
<dbReference type="PANTHER" id="PTHR28495:SF1">
    <property type="entry name" value="GENE, 17266-RELATED"/>
    <property type="match status" value="1"/>
</dbReference>
<feature type="compositionally biased region" description="Polar residues" evidence="1">
    <location>
        <begin position="76"/>
        <end position="95"/>
    </location>
</feature>
<dbReference type="InterPro" id="IPR031643">
    <property type="entry name" value="DUF4708"/>
</dbReference>
<evidence type="ECO:0000313" key="2">
    <source>
        <dbReference type="EMBL" id="KAG8504381.1"/>
    </source>
</evidence>
<feature type="compositionally biased region" description="Basic and acidic residues" evidence="1">
    <location>
        <begin position="222"/>
        <end position="236"/>
    </location>
</feature>
<comment type="caution">
    <text evidence="2">The sequence shown here is derived from an EMBL/GenBank/DDBJ whole genome shotgun (WGS) entry which is preliminary data.</text>
</comment>
<reference evidence="2" key="1">
    <citation type="journal article" date="2021" name="Evol. Appl.">
        <title>The genome of the Pyrenean desman and the effects of bottlenecks and inbreeding on the genomic landscape of an endangered species.</title>
        <authorList>
            <person name="Escoda L."/>
            <person name="Castresana J."/>
        </authorList>
    </citation>
    <scope>NUCLEOTIDE SEQUENCE</scope>
    <source>
        <strain evidence="2">IBE-C5619</strain>
    </source>
</reference>
<feature type="region of interest" description="Disordered" evidence="1">
    <location>
        <begin position="340"/>
        <end position="402"/>
    </location>
</feature>
<accession>A0A8J6DD47</accession>
<dbReference type="AlphaFoldDB" id="A0A8J6DD47"/>
<organism evidence="2 3">
    <name type="scientific">Galemys pyrenaicus</name>
    <name type="common">Iberian desman</name>
    <name type="synonym">Pyrenean desman</name>
    <dbReference type="NCBI Taxonomy" id="202257"/>
    <lineage>
        <taxon>Eukaryota</taxon>
        <taxon>Metazoa</taxon>
        <taxon>Chordata</taxon>
        <taxon>Craniata</taxon>
        <taxon>Vertebrata</taxon>
        <taxon>Euteleostomi</taxon>
        <taxon>Mammalia</taxon>
        <taxon>Eutheria</taxon>
        <taxon>Laurasiatheria</taxon>
        <taxon>Eulipotyphla</taxon>
        <taxon>Talpidae</taxon>
        <taxon>Galemys</taxon>
    </lineage>
</organism>
<feature type="region of interest" description="Disordered" evidence="1">
    <location>
        <begin position="59"/>
        <end position="294"/>
    </location>
</feature>
<feature type="compositionally biased region" description="Polar residues" evidence="1">
    <location>
        <begin position="116"/>
        <end position="149"/>
    </location>
</feature>
<dbReference type="OrthoDB" id="6285995at2759"/>
<dbReference type="EMBL" id="JAGFMF010012294">
    <property type="protein sequence ID" value="KAG8504381.1"/>
    <property type="molecule type" value="Genomic_DNA"/>
</dbReference>
<dbReference type="Proteomes" id="UP000700334">
    <property type="component" value="Unassembled WGS sequence"/>
</dbReference>
<feature type="compositionally biased region" description="Polar residues" evidence="1">
    <location>
        <begin position="238"/>
        <end position="251"/>
    </location>
</feature>
<dbReference type="PANTHER" id="PTHR28495">
    <property type="entry name" value="HYPOTHETICAL PROTEIN LOC100359752"/>
    <property type="match status" value="1"/>
</dbReference>
<keyword evidence="3" id="KW-1185">Reference proteome</keyword>
<evidence type="ECO:0000256" key="1">
    <source>
        <dbReference type="SAM" id="MobiDB-lite"/>
    </source>
</evidence>
<proteinExistence type="predicted"/>
<evidence type="ECO:0000313" key="3">
    <source>
        <dbReference type="Proteomes" id="UP000700334"/>
    </source>
</evidence>